<organism evidence="4 5">
    <name type="scientific">Tilletia caries</name>
    <name type="common">wheat bunt fungus</name>
    <dbReference type="NCBI Taxonomy" id="13290"/>
    <lineage>
        <taxon>Eukaryota</taxon>
        <taxon>Fungi</taxon>
        <taxon>Dikarya</taxon>
        <taxon>Basidiomycota</taxon>
        <taxon>Ustilaginomycotina</taxon>
        <taxon>Exobasidiomycetes</taxon>
        <taxon>Tilletiales</taxon>
        <taxon>Tilletiaceae</taxon>
        <taxon>Tilletia</taxon>
    </lineage>
</organism>
<dbReference type="SUPFAM" id="SSF54909">
    <property type="entry name" value="Dimeric alpha+beta barrel"/>
    <property type="match status" value="1"/>
</dbReference>
<evidence type="ECO:0000313" key="5">
    <source>
        <dbReference type="Proteomes" id="UP000077671"/>
    </source>
</evidence>
<keyword evidence="6" id="KW-1185">Reference proteome</keyword>
<dbReference type="Pfam" id="PF07876">
    <property type="entry name" value="Dabb"/>
    <property type="match status" value="1"/>
</dbReference>
<sequence length="117" mass="13091">MSVLHCVYFKYKPDVSPAQRAEALRVFAQLELDCKLSSGERYIAGFQCGAENVSPEGRGKGFDHGFIITYSDPAHLDYYLNQDPAHIEFKKYIGPLLDDVFIYDFTPVNHASAPSAV</sequence>
<feature type="domain" description="Stress-response A/B barrel" evidence="2">
    <location>
        <begin position="3"/>
        <end position="105"/>
    </location>
</feature>
<protein>
    <recommendedName>
        <fullName evidence="2">Stress-response A/B barrel domain-containing protein</fullName>
    </recommendedName>
</protein>
<dbReference type="InterPro" id="IPR013097">
    <property type="entry name" value="Dabb"/>
</dbReference>
<gene>
    <name evidence="4" type="ORF">A4X03_0g5417</name>
    <name evidence="3" type="ORF">JKIAZH3_G6695</name>
</gene>
<comment type="subunit">
    <text evidence="1">Homodimer.</text>
</comment>
<proteinExistence type="predicted"/>
<dbReference type="Gene3D" id="3.30.70.100">
    <property type="match status" value="1"/>
</dbReference>
<dbReference type="AlphaFoldDB" id="A0A177VEG3"/>
<accession>A0A177VEG3</accession>
<dbReference type="EMBL" id="CAJHJG010000145">
    <property type="protein sequence ID" value="CAD6898035.1"/>
    <property type="molecule type" value="Genomic_DNA"/>
</dbReference>
<reference evidence="3" key="3">
    <citation type="submission" date="2020-10" db="EMBL/GenBank/DDBJ databases">
        <authorList>
            <person name="Sedaghatjoo S."/>
        </authorList>
    </citation>
    <scope>NUCLEOTIDE SEQUENCE</scope>
    <source>
        <strain evidence="3">AZH3</strain>
    </source>
</reference>
<evidence type="ECO:0000313" key="6">
    <source>
        <dbReference type="Proteomes" id="UP000836402"/>
    </source>
</evidence>
<dbReference type="PROSITE" id="PS51502">
    <property type="entry name" value="S_R_A_B_BARREL"/>
    <property type="match status" value="1"/>
</dbReference>
<dbReference type="InterPro" id="IPR044662">
    <property type="entry name" value="HS1/DABB1-like"/>
</dbReference>
<evidence type="ECO:0000313" key="4">
    <source>
        <dbReference type="EMBL" id="KAE8256346.1"/>
    </source>
</evidence>
<evidence type="ECO:0000259" key="2">
    <source>
        <dbReference type="PROSITE" id="PS51502"/>
    </source>
</evidence>
<comment type="caution">
    <text evidence="4">The sequence shown here is derived from an EMBL/GenBank/DDBJ whole genome shotgun (WGS) entry which is preliminary data.</text>
</comment>
<reference evidence="4" key="2">
    <citation type="journal article" date="2019" name="IMA Fungus">
        <title>Genome sequencing and comparison of five Tilletia species to identify candidate genes for the detection of regulated species infecting wheat.</title>
        <authorList>
            <person name="Nguyen H.D.T."/>
            <person name="Sultana T."/>
            <person name="Kesanakurti P."/>
            <person name="Hambleton S."/>
        </authorList>
    </citation>
    <scope>NUCLEOTIDE SEQUENCE</scope>
    <source>
        <strain evidence="4">DAOMC 238032</strain>
    </source>
</reference>
<evidence type="ECO:0000256" key="1">
    <source>
        <dbReference type="ARBA" id="ARBA00011738"/>
    </source>
</evidence>
<reference evidence="4" key="1">
    <citation type="submission" date="2016-04" db="EMBL/GenBank/DDBJ databases">
        <authorList>
            <person name="Nguyen H.D."/>
            <person name="Kesanakurti P."/>
            <person name="Cullis J."/>
            <person name="Levesque C.A."/>
            <person name="Hambleton S."/>
        </authorList>
    </citation>
    <scope>NUCLEOTIDE SEQUENCE</scope>
    <source>
        <strain evidence="4">DAOMC 238032</strain>
    </source>
</reference>
<dbReference type="PANTHER" id="PTHR33178">
    <property type="match status" value="1"/>
</dbReference>
<dbReference type="Proteomes" id="UP000836402">
    <property type="component" value="Unassembled WGS sequence"/>
</dbReference>
<dbReference type="EMBL" id="LWDD02000861">
    <property type="protein sequence ID" value="KAE8256346.1"/>
    <property type="molecule type" value="Genomic_DNA"/>
</dbReference>
<dbReference type="SMART" id="SM00886">
    <property type="entry name" value="Dabb"/>
    <property type="match status" value="1"/>
</dbReference>
<dbReference type="PANTHER" id="PTHR33178:SF10">
    <property type="entry name" value="STRESS-RESPONSE A_B BARREL DOMAIN-CONTAINING PROTEIN"/>
    <property type="match status" value="1"/>
</dbReference>
<name>A0A177VEG3_9BASI</name>
<dbReference type="Proteomes" id="UP000077671">
    <property type="component" value="Unassembled WGS sequence"/>
</dbReference>
<dbReference type="InterPro" id="IPR011008">
    <property type="entry name" value="Dimeric_a/b-barrel"/>
</dbReference>
<evidence type="ECO:0000313" key="3">
    <source>
        <dbReference type="EMBL" id="CAD6898035.1"/>
    </source>
</evidence>